<name>A0A9P5GP41_PENCR</name>
<comment type="caution">
    <text evidence="1">The sequence shown here is derived from an EMBL/GenBank/DDBJ whole genome shotgun (WGS) entry which is preliminary data.</text>
</comment>
<gene>
    <name evidence="1" type="ORF">PCG10_006021</name>
</gene>
<evidence type="ECO:0000313" key="2">
    <source>
        <dbReference type="Proteomes" id="UP000701341"/>
    </source>
</evidence>
<dbReference type="EMBL" id="JAAOZQ010000039">
    <property type="protein sequence ID" value="KAF7524117.1"/>
    <property type="molecule type" value="Genomic_DNA"/>
</dbReference>
<accession>A0A9P5GP41</accession>
<dbReference type="AlphaFoldDB" id="A0A9P5GP41"/>
<keyword evidence="2" id="KW-1185">Reference proteome</keyword>
<dbReference type="OrthoDB" id="4343849at2759"/>
<proteinExistence type="predicted"/>
<organism evidence="1 2">
    <name type="scientific">Penicillium crustosum</name>
    <name type="common">Blue mold fungus</name>
    <dbReference type="NCBI Taxonomy" id="36656"/>
    <lineage>
        <taxon>Eukaryota</taxon>
        <taxon>Fungi</taxon>
        <taxon>Dikarya</taxon>
        <taxon>Ascomycota</taxon>
        <taxon>Pezizomycotina</taxon>
        <taxon>Eurotiomycetes</taxon>
        <taxon>Eurotiomycetidae</taxon>
        <taxon>Eurotiales</taxon>
        <taxon>Aspergillaceae</taxon>
        <taxon>Penicillium</taxon>
    </lineage>
</organism>
<evidence type="ECO:0000313" key="1">
    <source>
        <dbReference type="EMBL" id="KAF7524117.1"/>
    </source>
</evidence>
<protein>
    <submittedName>
        <fullName evidence="1">Uncharacterized protein</fullName>
    </submittedName>
</protein>
<reference evidence="1" key="1">
    <citation type="submission" date="2020-02" db="EMBL/GenBank/DDBJ databases">
        <authorList>
            <person name="Lichtner F.J."/>
        </authorList>
    </citation>
    <scope>NUCLEOTIDE SEQUENCE</scope>
    <source>
        <strain evidence="1">G10</strain>
    </source>
</reference>
<dbReference type="Proteomes" id="UP000701341">
    <property type="component" value="Unassembled WGS sequence"/>
</dbReference>
<sequence>MPFNGRLRVVTPLQAERILAAYLGFDNVVDPQRFVIMWPCIEAAQLLSAFPGLTHENLEFPMIDEASQAAEQNPQVGRLTNHIQNRWVVRVLMVMRHNIGVYQTNTLEQNRARAAAVINNTSATLWIPDHILEEDEFPPSPLSLSP</sequence>